<dbReference type="Pfam" id="PF04972">
    <property type="entry name" value="BON"/>
    <property type="match status" value="1"/>
</dbReference>
<dbReference type="AlphaFoldDB" id="A0A3N7IRD2"/>
<feature type="domain" description="BON" evidence="2">
    <location>
        <begin position="118"/>
        <end position="189"/>
    </location>
</feature>
<protein>
    <submittedName>
        <fullName evidence="3">BON domain-containing protein</fullName>
    </submittedName>
</protein>
<keyword evidence="4" id="KW-1185">Reference proteome</keyword>
<dbReference type="InterPro" id="IPR007055">
    <property type="entry name" value="BON_dom"/>
</dbReference>
<accession>A0A3N7IRD2</accession>
<keyword evidence="1" id="KW-0472">Membrane</keyword>
<evidence type="ECO:0000313" key="4">
    <source>
        <dbReference type="Proteomes" id="UP000267464"/>
    </source>
</evidence>
<dbReference type="Proteomes" id="UP000267464">
    <property type="component" value="Unassembled WGS sequence"/>
</dbReference>
<sequence>MHGLYERRRYGLGASELVFTQARPARAARRKFRQAIARNLGPALLVMAVALGSVVIVQLVQPVSAQTATGARTLSAEGFPDVRLIAGDGGAMQLSGYVDDPKALARLQRWLQKSPGLGTARVQVRVGTELAARVQEALSDAALTVDYTGGGTVRIQGSSESTALRDQLHRLTLDLAGVVKVDNRVAFIEPAEAAPREHVLPVRIVDVVPGENGSFSNGSGARYFVGGVLPDGAEVVAIRKDGIEFSVAGRAVIYPLK</sequence>
<keyword evidence="1" id="KW-1133">Transmembrane helix</keyword>
<proteinExistence type="predicted"/>
<dbReference type="PROSITE" id="PS50914">
    <property type="entry name" value="BON"/>
    <property type="match status" value="1"/>
</dbReference>
<evidence type="ECO:0000256" key="1">
    <source>
        <dbReference type="SAM" id="Phobius"/>
    </source>
</evidence>
<evidence type="ECO:0000259" key="2">
    <source>
        <dbReference type="PROSITE" id="PS50914"/>
    </source>
</evidence>
<organism evidence="3 4">
    <name type="scientific">Piscinibacter terrae</name>
    <dbReference type="NCBI Taxonomy" id="2496871"/>
    <lineage>
        <taxon>Bacteria</taxon>
        <taxon>Pseudomonadati</taxon>
        <taxon>Pseudomonadota</taxon>
        <taxon>Betaproteobacteria</taxon>
        <taxon>Burkholderiales</taxon>
        <taxon>Sphaerotilaceae</taxon>
        <taxon>Piscinibacter</taxon>
    </lineage>
</organism>
<reference evidence="3 4" key="1">
    <citation type="submission" date="2018-08" db="EMBL/GenBank/DDBJ databases">
        <authorList>
            <person name="Khan S.A."/>
            <person name="Jeon C.O."/>
            <person name="Chun B.H."/>
            <person name="Jeong S.E."/>
        </authorList>
    </citation>
    <scope>NUCLEOTIDE SEQUENCE [LARGE SCALE GENOMIC DNA]</scope>
    <source>
        <strain evidence="3 4">S-16</strain>
    </source>
</reference>
<evidence type="ECO:0000313" key="3">
    <source>
        <dbReference type="EMBL" id="RQP21442.1"/>
    </source>
</evidence>
<dbReference type="EMBL" id="QUSW01000011">
    <property type="protein sequence ID" value="RQP21442.1"/>
    <property type="molecule type" value="Genomic_DNA"/>
</dbReference>
<reference evidence="3 4" key="2">
    <citation type="submission" date="2018-12" db="EMBL/GenBank/DDBJ databases">
        <title>Rhizobacter gummiphilus sp. nov., a rubber-degrading bacterium isolated from the soil of a botanical garden in Japan.</title>
        <authorList>
            <person name="Shunsuke S.S."/>
        </authorList>
    </citation>
    <scope>NUCLEOTIDE SEQUENCE [LARGE SCALE GENOMIC DNA]</scope>
    <source>
        <strain evidence="3 4">S-16</strain>
    </source>
</reference>
<feature type="transmembrane region" description="Helical" evidence="1">
    <location>
        <begin position="39"/>
        <end position="60"/>
    </location>
</feature>
<name>A0A3N7IRD2_9BURK</name>
<gene>
    <name evidence="3" type="ORF">DZC73_27850</name>
</gene>
<keyword evidence="1" id="KW-0812">Transmembrane</keyword>
<comment type="caution">
    <text evidence="3">The sequence shown here is derived from an EMBL/GenBank/DDBJ whole genome shotgun (WGS) entry which is preliminary data.</text>
</comment>